<feature type="binding site" evidence="5">
    <location>
        <position position="421"/>
    </location>
    <ligand>
        <name>Mn(2+)</name>
        <dbReference type="ChEBI" id="CHEBI:29035"/>
    </ligand>
</feature>
<evidence type="ECO:0000256" key="4">
    <source>
        <dbReference type="ARBA" id="ARBA00047508"/>
    </source>
</evidence>
<evidence type="ECO:0000256" key="2">
    <source>
        <dbReference type="ARBA" id="ARBA00008911"/>
    </source>
</evidence>
<organism evidence="7 8">
    <name type="scientific">Batrachochytrium dendrobatidis (strain JAM81 / FGSC 10211)</name>
    <name type="common">Frog chytrid fungus</name>
    <dbReference type="NCBI Taxonomy" id="684364"/>
    <lineage>
        <taxon>Eukaryota</taxon>
        <taxon>Fungi</taxon>
        <taxon>Fungi incertae sedis</taxon>
        <taxon>Chytridiomycota</taxon>
        <taxon>Chytridiomycota incertae sedis</taxon>
        <taxon>Chytridiomycetes</taxon>
        <taxon>Rhizophydiales</taxon>
        <taxon>Rhizophydiales incertae sedis</taxon>
        <taxon>Batrachochytrium</taxon>
    </lineage>
</organism>
<dbReference type="SUPFAM" id="SSF51569">
    <property type="entry name" value="Aldolase"/>
    <property type="match status" value="1"/>
</dbReference>
<dbReference type="Proteomes" id="UP000007241">
    <property type="component" value="Unassembled WGS sequence"/>
</dbReference>
<name>F4P3C8_BATDJ</name>
<keyword evidence="6" id="KW-0057">Aromatic amino acid biosynthesis</keyword>
<dbReference type="UniPathway" id="UPA00053">
    <property type="reaction ID" value="UER00084"/>
</dbReference>
<feature type="binding site" evidence="5">
    <location>
        <position position="80"/>
    </location>
    <ligand>
        <name>Mn(2+)</name>
        <dbReference type="ChEBI" id="CHEBI:29035"/>
    </ligand>
</feature>
<dbReference type="InterPro" id="IPR013785">
    <property type="entry name" value="Aldolase_TIM"/>
</dbReference>
<keyword evidence="5" id="KW-0464">Manganese</keyword>
<evidence type="ECO:0000256" key="3">
    <source>
        <dbReference type="ARBA" id="ARBA00022679"/>
    </source>
</evidence>
<reference evidence="7 8" key="1">
    <citation type="submission" date="2009-12" db="EMBL/GenBank/DDBJ databases">
        <title>The draft genome of Batrachochytrium dendrobatidis.</title>
        <authorList>
            <consortium name="US DOE Joint Genome Institute (JGI-PGF)"/>
            <person name="Kuo A."/>
            <person name="Salamov A."/>
            <person name="Schmutz J."/>
            <person name="Lucas S."/>
            <person name="Pitluck S."/>
            <person name="Rosenblum E."/>
            <person name="Stajich J."/>
            <person name="Eisen M."/>
            <person name="Grigoriev I.V."/>
        </authorList>
    </citation>
    <scope>NUCLEOTIDE SEQUENCE [LARGE SCALE GENOMIC DNA]</scope>
    <source>
        <strain evidence="8">JAM81 / FGSC 10211</strain>
    </source>
</reference>
<sequence length="478" mass="53726">MNSTTCAGSDAAQSEWTKDSWRCKSIHQDVLYENPAHLNKVLTRLGQLPPLVSPGEVDRLKSLLKECAEGTRFLLQGGDCAELFDYCSEDPIQNKLKVLLQMSLILVWGGRTKVVRIARMAGQYAKPRSKPTEMIDGVEYTAFRGDNVNGMPLSDRSPDPDRLLGAYFHSAATINYVRSLLSSDFADLHHPESWNLQHKAWSLEHVRNPDVRKEYQEIVGHLQDALDFMQTIGADNDPSAKTVDLFMSHEGLLLEYESQLTRKHVPLINDKHTSASASKLHYNLGTHFLWIGDRTRQLSGAHVEYFKGIENPIGVKVGPTMLPEELGPLLDILNPRREVGKVTLITRYGASKIKDFLPFHIEAVKKSGHKVVWCCDPMHGNTETTSTGIKTRRFDHIVEELSQAFAIHQNCGSYLGGVHCELTGDPVTETIGGSMNLAEEDLQTNYQTFCDPRLNYFQSLDIAFKIAKFFKNQRLNST</sequence>
<feature type="binding site" evidence="5">
    <location>
        <position position="119"/>
    </location>
    <ligand>
        <name>phosphoenolpyruvate</name>
        <dbReference type="ChEBI" id="CHEBI:58702"/>
    </ligand>
</feature>
<gene>
    <name evidence="7" type="ORF">BATDEDRAFT_19614</name>
</gene>
<feature type="binding site" evidence="5">
    <location>
        <position position="451"/>
    </location>
    <ligand>
        <name>Mn(2+)</name>
        <dbReference type="ChEBI" id="CHEBI:29035"/>
    </ligand>
</feature>
<dbReference type="HOGENOM" id="CLU_026885_0_1_1"/>
<dbReference type="GO" id="GO:0009423">
    <property type="term" value="P:chorismate biosynthetic process"/>
    <property type="evidence" value="ECO:0007669"/>
    <property type="project" value="UniProtKB-UniPathway"/>
</dbReference>
<comment type="cofactor">
    <cofactor evidence="5">
        <name>Mn(2+)</name>
        <dbReference type="ChEBI" id="CHEBI:29035"/>
    </cofactor>
    <cofactor evidence="5">
        <name>Co(2+)</name>
        <dbReference type="ChEBI" id="CHEBI:48828"/>
    </cofactor>
    <cofactor evidence="5">
        <name>Cd(2+)</name>
        <dbReference type="ChEBI" id="CHEBI:48775"/>
    </cofactor>
    <text evidence="5">Binds 1 divalent cation per subunit. The enzyme is active with manganese, cobalt or cadmium ions.</text>
</comment>
<feature type="binding site" evidence="5">
    <location>
        <position position="347"/>
    </location>
    <ligand>
        <name>phosphoenolpyruvate</name>
        <dbReference type="ChEBI" id="CHEBI:58702"/>
    </ligand>
</feature>
<evidence type="ECO:0000256" key="6">
    <source>
        <dbReference type="RuleBase" id="RU363071"/>
    </source>
</evidence>
<dbReference type="GO" id="GO:0008652">
    <property type="term" value="P:amino acid biosynthetic process"/>
    <property type="evidence" value="ECO:0007669"/>
    <property type="project" value="UniProtKB-KW"/>
</dbReference>
<dbReference type="EMBL" id="GL882884">
    <property type="protein sequence ID" value="EGF80194.1"/>
    <property type="molecule type" value="Genomic_DNA"/>
</dbReference>
<evidence type="ECO:0000256" key="1">
    <source>
        <dbReference type="ARBA" id="ARBA00004688"/>
    </source>
</evidence>
<feature type="binding site" evidence="5">
    <location>
        <position position="379"/>
    </location>
    <ligand>
        <name>Mn(2+)</name>
        <dbReference type="ChEBI" id="CHEBI:29035"/>
    </ligand>
</feature>
<keyword evidence="3 6" id="KW-0808">Transferase</keyword>
<dbReference type="InParanoid" id="F4P3C8"/>
<dbReference type="PANTHER" id="PTHR21337:SF0">
    <property type="entry name" value="PHOSPHO-2-DEHYDRO-3-DEOXYHEPTONATE ALDOLASE"/>
    <property type="match status" value="1"/>
</dbReference>
<evidence type="ECO:0000256" key="5">
    <source>
        <dbReference type="PIRSR" id="PIRSR602480-1"/>
    </source>
</evidence>
<comment type="catalytic activity">
    <reaction evidence="4 6">
        <text>D-erythrose 4-phosphate + phosphoenolpyruvate + H2O = 7-phospho-2-dehydro-3-deoxy-D-arabino-heptonate + phosphate</text>
        <dbReference type="Rhea" id="RHEA:14717"/>
        <dbReference type="ChEBI" id="CHEBI:15377"/>
        <dbReference type="ChEBI" id="CHEBI:16897"/>
        <dbReference type="ChEBI" id="CHEBI:43474"/>
        <dbReference type="ChEBI" id="CHEBI:58394"/>
        <dbReference type="ChEBI" id="CHEBI:58702"/>
        <dbReference type="EC" id="2.5.1.54"/>
    </reaction>
</comment>
<comment type="similarity">
    <text evidence="2 6">Belongs to the class-II DAHP synthase family.</text>
</comment>
<proteinExistence type="inferred from homology"/>
<keyword evidence="5" id="KW-0170">Cobalt</keyword>
<dbReference type="Pfam" id="PF01474">
    <property type="entry name" value="DAHP_synth_2"/>
    <property type="match status" value="1"/>
</dbReference>
<dbReference type="OrthoDB" id="2338at2759"/>
<dbReference type="AlphaFoldDB" id="F4P3C8"/>
<feature type="binding site" evidence="5">
    <location>
        <position position="316"/>
    </location>
    <ligand>
        <name>phosphoenolpyruvate</name>
        <dbReference type="ChEBI" id="CHEBI:58702"/>
    </ligand>
</feature>
<evidence type="ECO:0000313" key="7">
    <source>
        <dbReference type="EMBL" id="EGF80194.1"/>
    </source>
</evidence>
<evidence type="ECO:0000313" key="8">
    <source>
        <dbReference type="Proteomes" id="UP000007241"/>
    </source>
</evidence>
<dbReference type="GeneID" id="18237415"/>
<accession>F4P3C8</accession>
<dbReference type="PANTHER" id="PTHR21337">
    <property type="entry name" value="PHOSPHO-2-DEHYDRO-3-DEOXYHEPTONATE ALDOLASE 1, 2"/>
    <property type="match status" value="1"/>
</dbReference>
<keyword evidence="6" id="KW-0028">Amino-acid biosynthesis</keyword>
<dbReference type="GO" id="GO:0003849">
    <property type="term" value="F:3-deoxy-7-phosphoheptulonate synthase activity"/>
    <property type="evidence" value="ECO:0000318"/>
    <property type="project" value="GO_Central"/>
</dbReference>
<dbReference type="GO" id="GO:0009073">
    <property type="term" value="P:aromatic amino acid family biosynthetic process"/>
    <property type="evidence" value="ECO:0007669"/>
    <property type="project" value="UniProtKB-KW"/>
</dbReference>
<protein>
    <recommendedName>
        <fullName evidence="6">Phospho-2-dehydro-3-deoxyheptonate aldolase</fullName>
        <ecNumber evidence="6">2.5.1.54</ecNumber>
    </recommendedName>
</protein>
<keyword evidence="8" id="KW-1185">Reference proteome</keyword>
<dbReference type="RefSeq" id="XP_006678915.1">
    <property type="nucleotide sequence ID" value="XM_006678852.1"/>
</dbReference>
<keyword evidence="5" id="KW-0104">Cadmium</keyword>
<dbReference type="InterPro" id="IPR002480">
    <property type="entry name" value="DAHP_synth_2"/>
</dbReference>
<dbReference type="Gene3D" id="3.20.20.70">
    <property type="entry name" value="Aldolase class I"/>
    <property type="match status" value="1"/>
</dbReference>
<dbReference type="OMA" id="FKVMMQM"/>
<dbReference type="STRING" id="684364.F4P3C8"/>
<dbReference type="EC" id="2.5.1.54" evidence="6"/>
<comment type="pathway">
    <text evidence="1 6">Metabolic intermediate biosynthesis; chorismate biosynthesis; chorismate from D-erythrose 4-phosphate and phosphoenolpyruvate: step 1/7.</text>
</comment>